<dbReference type="AlphaFoldDB" id="A0A1U9K6E0"/>
<evidence type="ECO:0000313" key="3">
    <source>
        <dbReference type="Proteomes" id="UP000188603"/>
    </source>
</evidence>
<keyword evidence="3" id="KW-1185">Reference proteome</keyword>
<name>A0A1U9K6E0_9BACL</name>
<dbReference type="STRING" id="1471761.B0W44_07360"/>
<proteinExistence type="predicted"/>
<protein>
    <recommendedName>
        <fullName evidence="1">IrrE N-terminal-like domain-containing protein</fullName>
    </recommendedName>
</protein>
<evidence type="ECO:0000313" key="2">
    <source>
        <dbReference type="EMBL" id="AQS55625.1"/>
    </source>
</evidence>
<organism evidence="2 3">
    <name type="scientific">Novibacillus thermophilus</name>
    <dbReference type="NCBI Taxonomy" id="1471761"/>
    <lineage>
        <taxon>Bacteria</taxon>
        <taxon>Bacillati</taxon>
        <taxon>Bacillota</taxon>
        <taxon>Bacilli</taxon>
        <taxon>Bacillales</taxon>
        <taxon>Thermoactinomycetaceae</taxon>
        <taxon>Novibacillus</taxon>
    </lineage>
</organism>
<feature type="domain" description="IrrE N-terminal-like" evidence="1">
    <location>
        <begin position="52"/>
        <end position="149"/>
    </location>
</feature>
<reference evidence="2 3" key="1">
    <citation type="journal article" date="2015" name="Int. J. Syst. Evol. Microbiol.">
        <title>Novibacillus thermophilus gen. nov., sp. nov., a Gram-staining-negative and moderately thermophilic member of the family Thermoactinomycetaceae.</title>
        <authorList>
            <person name="Yang G."/>
            <person name="Chen J."/>
            <person name="Zhou S."/>
        </authorList>
    </citation>
    <scope>NUCLEOTIDE SEQUENCE [LARGE SCALE GENOMIC DNA]</scope>
    <source>
        <strain evidence="2 3">SG-1</strain>
    </source>
</reference>
<sequence length="196" mass="23366">MIQMYYKTPFEEKIERLFSSKGIINPSELSIEYLSNVFNIQIVYISSTPERAIWDNRMSVIFLDSTKSLPEMREIFFHELAHPILHVGNQLNMCSDFRNYQENQAKIFQLYAAIPFYMIKKLNFPSEDRLIIEQLSDTFIVTHQLAKKRWQQIKQRIYSALYLRNTTTTPISQPRRRSKETQRALDKLYRQTGVRS</sequence>
<dbReference type="KEGG" id="ntr:B0W44_07360"/>
<gene>
    <name evidence="2" type="ORF">B0W44_07360</name>
</gene>
<dbReference type="Proteomes" id="UP000188603">
    <property type="component" value="Chromosome"/>
</dbReference>
<dbReference type="InterPro" id="IPR010359">
    <property type="entry name" value="IrrE_HExxH"/>
</dbReference>
<accession>A0A1U9K6E0</accession>
<dbReference type="Pfam" id="PF06114">
    <property type="entry name" value="Peptidase_M78"/>
    <property type="match status" value="1"/>
</dbReference>
<dbReference type="EMBL" id="CP019699">
    <property type="protein sequence ID" value="AQS55625.1"/>
    <property type="molecule type" value="Genomic_DNA"/>
</dbReference>
<dbReference type="OrthoDB" id="2417909at2"/>
<evidence type="ECO:0000259" key="1">
    <source>
        <dbReference type="Pfam" id="PF06114"/>
    </source>
</evidence>